<dbReference type="InterPro" id="IPR047951">
    <property type="entry name" value="Transpos_ISL3"/>
</dbReference>
<dbReference type="PANTHER" id="PTHR33498:SF1">
    <property type="entry name" value="TRANSPOSASE FOR INSERTION SEQUENCE ELEMENT IS1557"/>
    <property type="match status" value="1"/>
</dbReference>
<dbReference type="Proteomes" id="UP001164020">
    <property type="component" value="Plasmid unnamed2"/>
</dbReference>
<organism evidence="1 2">
    <name type="scientific">Jiella pelagia</name>
    <dbReference type="NCBI Taxonomy" id="2986949"/>
    <lineage>
        <taxon>Bacteria</taxon>
        <taxon>Pseudomonadati</taxon>
        <taxon>Pseudomonadota</taxon>
        <taxon>Alphaproteobacteria</taxon>
        <taxon>Hyphomicrobiales</taxon>
        <taxon>Aurantimonadaceae</taxon>
        <taxon>Jiella</taxon>
    </lineage>
</organism>
<protein>
    <submittedName>
        <fullName evidence="1">Transposase</fullName>
    </submittedName>
</protein>
<evidence type="ECO:0000313" key="1">
    <source>
        <dbReference type="EMBL" id="WAP71461.1"/>
    </source>
</evidence>
<proteinExistence type="predicted"/>
<dbReference type="EMBL" id="CP114030">
    <property type="protein sequence ID" value="WAP71461.1"/>
    <property type="molecule type" value="Genomic_DNA"/>
</dbReference>
<name>A0ABY7C5Y7_9HYPH</name>
<dbReference type="RefSeq" id="WP_268883951.1">
    <property type="nucleotide sequence ID" value="NZ_CP114030.1"/>
</dbReference>
<reference evidence="1" key="1">
    <citation type="submission" date="2022-12" db="EMBL/GenBank/DDBJ databases">
        <title>Jiella pelagia sp. nov., isolated from phosphonate enriched culture of Northwest Pacific surface seawater.</title>
        <authorList>
            <person name="Shin D.Y."/>
            <person name="Hwang C.Y."/>
        </authorList>
    </citation>
    <scope>NUCLEOTIDE SEQUENCE</scope>
    <source>
        <strain evidence="1">HL-NP1</strain>
        <plasmid evidence="1">unnamed2</plasmid>
    </source>
</reference>
<keyword evidence="1" id="KW-0614">Plasmid</keyword>
<evidence type="ECO:0000313" key="2">
    <source>
        <dbReference type="Proteomes" id="UP001164020"/>
    </source>
</evidence>
<gene>
    <name evidence="1" type="ORF">OH818_27870</name>
</gene>
<dbReference type="PANTHER" id="PTHR33498">
    <property type="entry name" value="TRANSPOSASE FOR INSERTION SEQUENCE ELEMENT IS1557"/>
    <property type="match status" value="1"/>
</dbReference>
<sequence length="168" mass="18337">MLIAPSAQRTKRLAKAQARIGVALGGAAGSRLAAKIAMPVSGDTVLRLIRQMPQPVLPPATVIGIDDWAMKKRLRYGTIIVDLERHCPIDLLPDRTAGTVTDWLRQRPEIEIVARVARPNTVVGSRRALRTPSRSPIVGIFSPTRGKWSSDGLQALMRGFGVCRRSRA</sequence>
<geneLocation type="plasmid" evidence="1 2">
    <name>unnamed2</name>
</geneLocation>
<accession>A0ABY7C5Y7</accession>
<keyword evidence="2" id="KW-1185">Reference proteome</keyword>